<dbReference type="PANTHER" id="PTHR30471">
    <property type="entry name" value="DNA REPAIR PROTEIN RADC"/>
    <property type="match status" value="1"/>
</dbReference>
<keyword evidence="5" id="KW-0862">Zinc</keyword>
<evidence type="ECO:0000256" key="5">
    <source>
        <dbReference type="ARBA" id="ARBA00022833"/>
    </source>
</evidence>
<dbReference type="STRING" id="1707952.A6A03_07425"/>
<dbReference type="InterPro" id="IPR025657">
    <property type="entry name" value="RadC_JAB"/>
</dbReference>
<gene>
    <name evidence="9" type="ORF">A6A03_07425</name>
</gene>
<dbReference type="InterPro" id="IPR010994">
    <property type="entry name" value="RuvA_2-like"/>
</dbReference>
<dbReference type="GO" id="GO:0046872">
    <property type="term" value="F:metal ion binding"/>
    <property type="evidence" value="ECO:0007669"/>
    <property type="project" value="UniProtKB-KW"/>
</dbReference>
<dbReference type="PROSITE" id="PS01302">
    <property type="entry name" value="UPF0758"/>
    <property type="match status" value="1"/>
</dbReference>
<keyword evidence="3" id="KW-0479">Metal-binding</keyword>
<evidence type="ECO:0000313" key="10">
    <source>
        <dbReference type="Proteomes" id="UP000078287"/>
    </source>
</evidence>
<protein>
    <recommendedName>
        <fullName evidence="8">MPN domain-containing protein</fullName>
    </recommendedName>
</protein>
<dbReference type="AlphaFoldDB" id="A0A178MKL9"/>
<keyword evidence="6" id="KW-0482">Metalloprotease</keyword>
<sequence length="229" mass="25114">MLSLRMNELPTNDQPRERLARLGAGALSDAELLAILMRVGVSGTNVLQLAQQLLSDYGGWLGLQRAEYNDLCRRAGIGASKAASIKAALEIGRRLARISVDERFPIRSPADVAALLMVEMSHLDQEHLRTVLLDTKNRVQQISTIYIGSLNSATIRIGEVFKDAVRRNSAAIIVVHNHPSGEATPSPEDIQVTRQLVAAGRLLDIEVLDHLIIGRGHYVSLRERGLGFE</sequence>
<evidence type="ECO:0000313" key="9">
    <source>
        <dbReference type="EMBL" id="OAN48595.1"/>
    </source>
</evidence>
<evidence type="ECO:0000256" key="1">
    <source>
        <dbReference type="ARBA" id="ARBA00010243"/>
    </source>
</evidence>
<proteinExistence type="inferred from homology"/>
<dbReference type="SUPFAM" id="SSF102712">
    <property type="entry name" value="JAB1/MPN domain"/>
    <property type="match status" value="1"/>
</dbReference>
<reference evidence="9 10" key="1">
    <citation type="submission" date="2016-04" db="EMBL/GenBank/DDBJ databases">
        <title>Chloroflexus islandicus sp. nov., a thermophilic filamentous anoxygenic phototrophic bacterium from geyser Strokkur (Iceland).</title>
        <authorList>
            <person name="Gaisin V.A."/>
            <person name="Kalashnikov A.M."/>
            <person name="Sukhacheva M.V."/>
            <person name="Grouzdev D.S."/>
            <person name="Ivanov T.M."/>
            <person name="Kuznetsov B."/>
            <person name="Gorlenko V.M."/>
        </authorList>
    </citation>
    <scope>NUCLEOTIDE SEQUENCE [LARGE SCALE GENOMIC DNA]</scope>
    <source>
        <strain evidence="10">isl-2</strain>
    </source>
</reference>
<dbReference type="SUPFAM" id="SSF47781">
    <property type="entry name" value="RuvA domain 2-like"/>
    <property type="match status" value="1"/>
</dbReference>
<dbReference type="GO" id="GO:0008237">
    <property type="term" value="F:metallopeptidase activity"/>
    <property type="evidence" value="ECO:0007669"/>
    <property type="project" value="UniProtKB-KW"/>
</dbReference>
<dbReference type="Pfam" id="PF04002">
    <property type="entry name" value="RadC"/>
    <property type="match status" value="1"/>
</dbReference>
<organism evidence="9 10">
    <name type="scientific">Chloroflexus islandicus</name>
    <dbReference type="NCBI Taxonomy" id="1707952"/>
    <lineage>
        <taxon>Bacteria</taxon>
        <taxon>Bacillati</taxon>
        <taxon>Chloroflexota</taxon>
        <taxon>Chloroflexia</taxon>
        <taxon>Chloroflexales</taxon>
        <taxon>Chloroflexineae</taxon>
        <taxon>Chloroflexaceae</taxon>
        <taxon>Chloroflexus</taxon>
    </lineage>
</organism>
<comment type="similarity">
    <text evidence="1 7">Belongs to the UPF0758 family.</text>
</comment>
<comment type="caution">
    <text evidence="9">The sequence shown here is derived from an EMBL/GenBank/DDBJ whole genome shotgun (WGS) entry which is preliminary data.</text>
</comment>
<evidence type="ECO:0000256" key="6">
    <source>
        <dbReference type="ARBA" id="ARBA00023049"/>
    </source>
</evidence>
<name>A0A178MKL9_9CHLR</name>
<dbReference type="NCBIfam" id="TIGR00608">
    <property type="entry name" value="radc"/>
    <property type="match status" value="1"/>
</dbReference>
<evidence type="ECO:0000256" key="7">
    <source>
        <dbReference type="RuleBase" id="RU003797"/>
    </source>
</evidence>
<keyword evidence="4" id="KW-0378">Hydrolase</keyword>
<dbReference type="CDD" id="cd08071">
    <property type="entry name" value="MPN_DUF2466"/>
    <property type="match status" value="1"/>
</dbReference>
<dbReference type="Gene3D" id="3.40.140.10">
    <property type="entry name" value="Cytidine Deaminase, domain 2"/>
    <property type="match status" value="1"/>
</dbReference>
<keyword evidence="10" id="KW-1185">Reference proteome</keyword>
<dbReference type="InterPro" id="IPR020891">
    <property type="entry name" value="UPF0758_CS"/>
</dbReference>
<accession>A0A178MKL9</accession>
<dbReference type="PROSITE" id="PS50249">
    <property type="entry name" value="MPN"/>
    <property type="match status" value="1"/>
</dbReference>
<dbReference type="OrthoDB" id="9804482at2"/>
<dbReference type="Pfam" id="PF20582">
    <property type="entry name" value="UPF0758_N"/>
    <property type="match status" value="1"/>
</dbReference>
<dbReference type="GO" id="GO:0006508">
    <property type="term" value="P:proteolysis"/>
    <property type="evidence" value="ECO:0007669"/>
    <property type="project" value="UniProtKB-KW"/>
</dbReference>
<dbReference type="NCBIfam" id="NF000642">
    <property type="entry name" value="PRK00024.1"/>
    <property type="match status" value="1"/>
</dbReference>
<dbReference type="RefSeq" id="WP_066782774.1">
    <property type="nucleotide sequence ID" value="NZ_LWQS01000030.1"/>
</dbReference>
<dbReference type="Proteomes" id="UP000078287">
    <property type="component" value="Unassembled WGS sequence"/>
</dbReference>
<evidence type="ECO:0000256" key="4">
    <source>
        <dbReference type="ARBA" id="ARBA00022801"/>
    </source>
</evidence>
<dbReference type="PANTHER" id="PTHR30471:SF3">
    <property type="entry name" value="UPF0758 PROTEIN YEES-RELATED"/>
    <property type="match status" value="1"/>
</dbReference>
<keyword evidence="2" id="KW-0645">Protease</keyword>
<evidence type="ECO:0000256" key="3">
    <source>
        <dbReference type="ARBA" id="ARBA00022723"/>
    </source>
</evidence>
<evidence type="ECO:0000256" key="2">
    <source>
        <dbReference type="ARBA" id="ARBA00022670"/>
    </source>
</evidence>
<dbReference type="InterPro" id="IPR001405">
    <property type="entry name" value="UPF0758"/>
</dbReference>
<dbReference type="InterPro" id="IPR037518">
    <property type="entry name" value="MPN"/>
</dbReference>
<feature type="domain" description="MPN" evidence="8">
    <location>
        <begin position="105"/>
        <end position="227"/>
    </location>
</feature>
<dbReference type="EMBL" id="LWQS01000030">
    <property type="protein sequence ID" value="OAN48595.1"/>
    <property type="molecule type" value="Genomic_DNA"/>
</dbReference>
<dbReference type="InterPro" id="IPR046778">
    <property type="entry name" value="UPF0758_N"/>
</dbReference>
<evidence type="ECO:0000259" key="8">
    <source>
        <dbReference type="PROSITE" id="PS50249"/>
    </source>
</evidence>